<dbReference type="AlphaFoldDB" id="A0A6A5CGX4"/>
<dbReference type="OrthoDB" id="1733656at2759"/>
<gene>
    <name evidence="6" type="ORF">FDP41_000659</name>
</gene>
<dbReference type="FunFam" id="3.40.1490.10:FF:000002">
    <property type="entry name" value="Peptidyl-tRNA hydrolase 2, mitochondrial"/>
    <property type="match status" value="1"/>
</dbReference>
<organism evidence="6 7">
    <name type="scientific">Naegleria fowleri</name>
    <name type="common">Brain eating amoeba</name>
    <dbReference type="NCBI Taxonomy" id="5763"/>
    <lineage>
        <taxon>Eukaryota</taxon>
        <taxon>Discoba</taxon>
        <taxon>Heterolobosea</taxon>
        <taxon>Tetramitia</taxon>
        <taxon>Eutetramitia</taxon>
        <taxon>Vahlkampfiidae</taxon>
        <taxon>Naegleria</taxon>
    </lineage>
</organism>
<dbReference type="InterPro" id="IPR023476">
    <property type="entry name" value="Pep_tRNA_hydro_II_dom_sf"/>
</dbReference>
<comment type="similarity">
    <text evidence="3">Belongs to the PTH2 family.</text>
</comment>
<dbReference type="Gene3D" id="3.40.1490.10">
    <property type="entry name" value="Bit1"/>
    <property type="match status" value="1"/>
</dbReference>
<evidence type="ECO:0000313" key="6">
    <source>
        <dbReference type="EMBL" id="KAF0984760.1"/>
    </source>
</evidence>
<dbReference type="PANTHER" id="PTHR12649">
    <property type="entry name" value="PEPTIDYL-TRNA HYDROLASE 2"/>
    <property type="match status" value="1"/>
</dbReference>
<proteinExistence type="inferred from homology"/>
<keyword evidence="7" id="KW-1185">Reference proteome</keyword>
<name>A0A6A5CGX4_NAEFO</name>
<sequence length="196" mass="22222">MLSYETLTIMLGSFFTGILVAKSYDLLRGPTAVVIKKEEKNQQQEENDDEEWEDVEEDVSDEDDEEEDSDPKKMTLLVRGDLNMGKGKMCAQCGHASLGAHRAIHQRVKKNPKNEQYKEHLRWLNKWHHFGAAKVALRVDANQMKHYESEAKKKGLPTYRVLDAGKTQVEPGTATVVAIGPCPARLLEFTKDLKLL</sequence>
<evidence type="ECO:0000313" key="7">
    <source>
        <dbReference type="Proteomes" id="UP000444721"/>
    </source>
</evidence>
<dbReference type="VEuPathDB" id="AmoebaDB:FDP41_000659"/>
<dbReference type="EC" id="3.1.1.29" evidence="1"/>
<dbReference type="RefSeq" id="XP_044569473.1">
    <property type="nucleotide sequence ID" value="XM_044710241.1"/>
</dbReference>
<evidence type="ECO:0000256" key="5">
    <source>
        <dbReference type="SAM" id="MobiDB-lite"/>
    </source>
</evidence>
<feature type="region of interest" description="Disordered" evidence="5">
    <location>
        <begin position="37"/>
        <end position="72"/>
    </location>
</feature>
<dbReference type="InterPro" id="IPR002833">
    <property type="entry name" value="PTH2"/>
</dbReference>
<dbReference type="Proteomes" id="UP000444721">
    <property type="component" value="Unassembled WGS sequence"/>
</dbReference>
<dbReference type="GeneID" id="68107877"/>
<feature type="compositionally biased region" description="Acidic residues" evidence="5">
    <location>
        <begin position="45"/>
        <end position="69"/>
    </location>
</feature>
<dbReference type="NCBIfam" id="TIGR00283">
    <property type="entry name" value="arch_pth2"/>
    <property type="match status" value="1"/>
</dbReference>
<dbReference type="VEuPathDB" id="AmoebaDB:NfTy_031030"/>
<evidence type="ECO:0000256" key="2">
    <source>
        <dbReference type="ARBA" id="ARBA00022801"/>
    </source>
</evidence>
<evidence type="ECO:0000256" key="3">
    <source>
        <dbReference type="ARBA" id="ARBA00038050"/>
    </source>
</evidence>
<dbReference type="Pfam" id="PF01981">
    <property type="entry name" value="PTH2"/>
    <property type="match status" value="1"/>
</dbReference>
<dbReference type="VEuPathDB" id="AmoebaDB:NF0130820"/>
<reference evidence="6 7" key="1">
    <citation type="journal article" date="2019" name="Sci. Rep.">
        <title>Nanopore sequencing improves the draft genome of the human pathogenic amoeba Naegleria fowleri.</title>
        <authorList>
            <person name="Liechti N."/>
            <person name="Schurch N."/>
            <person name="Bruggmann R."/>
            <person name="Wittwer M."/>
        </authorList>
    </citation>
    <scope>NUCLEOTIDE SEQUENCE [LARGE SCALE GENOMIC DNA]</scope>
    <source>
        <strain evidence="6 7">ATCC 30894</strain>
    </source>
</reference>
<dbReference type="GO" id="GO:0004045">
    <property type="term" value="F:peptidyl-tRNA hydrolase activity"/>
    <property type="evidence" value="ECO:0007669"/>
    <property type="project" value="UniProtKB-EC"/>
</dbReference>
<dbReference type="SUPFAM" id="SSF102462">
    <property type="entry name" value="Peptidyl-tRNA hydrolase II"/>
    <property type="match status" value="1"/>
</dbReference>
<keyword evidence="2" id="KW-0378">Hydrolase</keyword>
<evidence type="ECO:0000256" key="1">
    <source>
        <dbReference type="ARBA" id="ARBA00013260"/>
    </source>
</evidence>
<comment type="catalytic activity">
    <reaction evidence="4">
        <text>an N-acyl-L-alpha-aminoacyl-tRNA + H2O = an N-acyl-L-amino acid + a tRNA + H(+)</text>
        <dbReference type="Rhea" id="RHEA:54448"/>
        <dbReference type="Rhea" id="RHEA-COMP:10123"/>
        <dbReference type="Rhea" id="RHEA-COMP:13883"/>
        <dbReference type="ChEBI" id="CHEBI:15377"/>
        <dbReference type="ChEBI" id="CHEBI:15378"/>
        <dbReference type="ChEBI" id="CHEBI:59874"/>
        <dbReference type="ChEBI" id="CHEBI:78442"/>
        <dbReference type="ChEBI" id="CHEBI:138191"/>
        <dbReference type="EC" id="3.1.1.29"/>
    </reaction>
</comment>
<comment type="caution">
    <text evidence="6">The sequence shown here is derived from an EMBL/GenBank/DDBJ whole genome shotgun (WGS) entry which is preliminary data.</text>
</comment>
<dbReference type="OMA" id="RMDLGMT"/>
<dbReference type="GO" id="GO:0005829">
    <property type="term" value="C:cytosol"/>
    <property type="evidence" value="ECO:0007669"/>
    <property type="project" value="TreeGrafter"/>
</dbReference>
<accession>A0A6A5CGX4</accession>
<dbReference type="EMBL" id="VFQX01000002">
    <property type="protein sequence ID" value="KAF0984760.1"/>
    <property type="molecule type" value="Genomic_DNA"/>
</dbReference>
<dbReference type="PANTHER" id="PTHR12649:SF11">
    <property type="entry name" value="PEPTIDYL-TRNA HYDROLASE 2, MITOCHONDRIAL"/>
    <property type="match status" value="1"/>
</dbReference>
<protein>
    <recommendedName>
        <fullName evidence="1">peptidyl-tRNA hydrolase</fullName>
        <ecNumber evidence="1">3.1.1.29</ecNumber>
    </recommendedName>
</protein>
<evidence type="ECO:0000256" key="4">
    <source>
        <dbReference type="ARBA" id="ARBA00048707"/>
    </source>
</evidence>